<dbReference type="Proteomes" id="UP000837801">
    <property type="component" value="Unassembled WGS sequence"/>
</dbReference>
<evidence type="ECO:0000256" key="13">
    <source>
        <dbReference type="RuleBase" id="RU369107"/>
    </source>
</evidence>
<evidence type="ECO:0000256" key="4">
    <source>
        <dbReference type="ARBA" id="ARBA00022801"/>
    </source>
</evidence>
<evidence type="ECO:0000256" key="6">
    <source>
        <dbReference type="ARBA" id="ARBA00022968"/>
    </source>
</evidence>
<keyword evidence="10 12" id="KW-0326">Glycosidase</keyword>
<keyword evidence="14" id="KW-0732">Signal</keyword>
<dbReference type="InterPro" id="IPR004888">
    <property type="entry name" value="Glycoside_hydrolase_63"/>
</dbReference>
<evidence type="ECO:0000256" key="5">
    <source>
        <dbReference type="ARBA" id="ARBA00022824"/>
    </source>
</evidence>
<dbReference type="InterPro" id="IPR008928">
    <property type="entry name" value="6-hairpin_glycosidase_sf"/>
</dbReference>
<dbReference type="Gene3D" id="2.70.98.110">
    <property type="entry name" value="Glycosyl hydrolase family 63, N-terminal domain"/>
    <property type="match status" value="1"/>
</dbReference>
<comment type="subcellular location">
    <subcellularLocation>
        <location evidence="1 12">Endoplasmic reticulum membrane</location>
        <topology evidence="1 12">Single-pass type II membrane protein</topology>
    </subcellularLocation>
</comment>
<dbReference type="SUPFAM" id="SSF48208">
    <property type="entry name" value="Six-hairpin glycosidases"/>
    <property type="match status" value="1"/>
</dbReference>
<gene>
    <name evidence="17" type="ORF">CLIB1423_24S00320</name>
</gene>
<comment type="pathway">
    <text evidence="13">Glycan metabolism; N-glycan degradation.</text>
</comment>
<comment type="function">
    <text evidence="12">Cleaves the distal alpha 1,2-linked glucose residue from the Glc(3)Man(9)GlcNAc(2) oligosaccharide precursor.</text>
</comment>
<dbReference type="GO" id="GO:0006487">
    <property type="term" value="P:protein N-linked glycosylation"/>
    <property type="evidence" value="ECO:0007669"/>
    <property type="project" value="UniProtKB-UniRule"/>
</dbReference>
<organism evidence="17 18">
    <name type="scientific">[Candida] railenensis</name>
    <dbReference type="NCBI Taxonomy" id="45579"/>
    <lineage>
        <taxon>Eukaryota</taxon>
        <taxon>Fungi</taxon>
        <taxon>Dikarya</taxon>
        <taxon>Ascomycota</taxon>
        <taxon>Saccharomycotina</taxon>
        <taxon>Pichiomycetes</taxon>
        <taxon>Debaryomycetaceae</taxon>
        <taxon>Kurtzmaniella</taxon>
    </lineage>
</organism>
<evidence type="ECO:0000256" key="3">
    <source>
        <dbReference type="ARBA" id="ARBA00022692"/>
    </source>
</evidence>
<feature type="domain" description="Glycosyl hydrolase family 63 C-terminal" evidence="15">
    <location>
        <begin position="329"/>
        <end position="825"/>
    </location>
</feature>
<accession>A0A9P0W140</accession>
<dbReference type="GO" id="GO:0009311">
    <property type="term" value="P:oligosaccharide metabolic process"/>
    <property type="evidence" value="ECO:0007669"/>
    <property type="project" value="UniProtKB-UniRule"/>
</dbReference>
<dbReference type="GO" id="GO:0005789">
    <property type="term" value="C:endoplasmic reticulum membrane"/>
    <property type="evidence" value="ECO:0007669"/>
    <property type="project" value="UniProtKB-SubCell"/>
</dbReference>
<comment type="similarity">
    <text evidence="2 12">Belongs to the glycosyl hydrolase 63 family.</text>
</comment>
<keyword evidence="18" id="KW-1185">Reference proteome</keyword>
<dbReference type="PANTHER" id="PTHR10412">
    <property type="entry name" value="MANNOSYL-OLIGOSACCHARIDE GLUCOSIDASE"/>
    <property type="match status" value="1"/>
</dbReference>
<dbReference type="OrthoDB" id="410058at2759"/>
<evidence type="ECO:0000256" key="8">
    <source>
        <dbReference type="ARBA" id="ARBA00023136"/>
    </source>
</evidence>
<feature type="chain" id="PRO_5040251901" description="Mannosyl-oligosaccharide glucosidase" evidence="14">
    <location>
        <begin position="20"/>
        <end position="830"/>
    </location>
</feature>
<dbReference type="InterPro" id="IPR012341">
    <property type="entry name" value="6hp_glycosidase-like_sf"/>
</dbReference>
<dbReference type="InterPro" id="IPR031335">
    <property type="entry name" value="Glyco_hydro_63_C"/>
</dbReference>
<feature type="domain" description="Glycosyl hydrolase family 63 N-terminal" evidence="16">
    <location>
        <begin position="45"/>
        <end position="288"/>
    </location>
</feature>
<feature type="signal peptide" evidence="14">
    <location>
        <begin position="1"/>
        <end position="19"/>
    </location>
</feature>
<keyword evidence="8" id="KW-0472">Membrane</keyword>
<sequence length="830" mass="95547">MKLGNIIPIVLTLVTVISATSFDINGQEPILKDDEKLAALAGENTLLWGPYRSSLYFGVRPRIPRSLLSGLMWFNADTYQSLSNFRHFYEQHDNMAKANWIEYDPRIGGKQVIEDLDCHITITIDFIKSEDGKSWAVKVHSKPHVGYESVTTSFIWYSGLETEKGIDTVGGIPSMEDVDYSNQEDGYLFLETPKNANGYKGNLKLSGVSESLGLFSIEINDGPITNKHPKNAIGRSDLNPRKTHHLSLKVPNDNVWKAKEIFTTIMQDSINDLLQGNHENLRNFPPQQLFILRDLQKFEGNLHLVQKLYEGECEFDIVYNSGLSDEVITFENIDEKISNGLEKVNAKYDSHFQPLSAPFNKNPKYVKFGREILSGLLGGLTYSFGEHYVDRKTQIDEESYENLQLKGELEGPYELFSLAPSRPFFPRGFYWDEGFHLLPLLNYDPELVLEIIQSWFDLIDENGWIAREQILGDEQRARVPEEFVTQSPEIVNPPTLMLAFCYVLDIAEKSRDGGTGLDIDEPQIVEEFGKFGDDKKHLPHLLNYSREIYPKLKSHYFMFRKTQIGYNEDFGRDSYNELYRWRGRTLTHCLASGLDDYPRTLPADVAELNVDLLSWIGVMTKSMKSLAKLLDYQEDLELYQGYEEEIVKNLEEIHWSKEDKAYCDVSVDEDDENIYACFKGYISLFPFLTKLTPADDVDKLEHIVALLSDPEELWSPYGIRSLSKSDELYRSGENYWRSPIWLNINYLVLESLQYYQAASKEYLSKDLKAKVSETYEQLRLNLVNNAYNEWERTGFVWEQYDDETGSSKGAKNFLGWSSTILLMMKMPSTI</sequence>
<evidence type="ECO:0000259" key="15">
    <source>
        <dbReference type="Pfam" id="PF03200"/>
    </source>
</evidence>
<dbReference type="Pfam" id="PF16923">
    <property type="entry name" value="Glyco_hydro_63N"/>
    <property type="match status" value="1"/>
</dbReference>
<protein>
    <recommendedName>
        <fullName evidence="11 12">Mannosyl-oligosaccharide glucosidase</fullName>
        <ecNumber evidence="11 12">3.2.1.106</ecNumber>
    </recommendedName>
    <alternativeName>
        <fullName evidence="13">Glucosidase I</fullName>
    </alternativeName>
</protein>
<dbReference type="Pfam" id="PF03200">
    <property type="entry name" value="Glyco_hydro_63"/>
    <property type="match status" value="1"/>
</dbReference>
<dbReference type="InterPro" id="IPR038518">
    <property type="entry name" value="Glyco_hydro_63N_sf"/>
</dbReference>
<dbReference type="PANTHER" id="PTHR10412:SF11">
    <property type="entry name" value="MANNOSYL-OLIGOSACCHARIDE GLUCOSIDASE"/>
    <property type="match status" value="1"/>
</dbReference>
<keyword evidence="9 13" id="KW-0325">Glycoprotein</keyword>
<dbReference type="Gene3D" id="1.50.10.10">
    <property type="match status" value="1"/>
</dbReference>
<evidence type="ECO:0000256" key="2">
    <source>
        <dbReference type="ARBA" id="ARBA00010833"/>
    </source>
</evidence>
<evidence type="ECO:0000256" key="11">
    <source>
        <dbReference type="ARBA" id="ARBA00038888"/>
    </source>
</evidence>
<reference evidence="17" key="1">
    <citation type="submission" date="2022-03" db="EMBL/GenBank/DDBJ databases">
        <authorList>
            <person name="Legras J.-L."/>
            <person name="Devillers H."/>
            <person name="Grondin C."/>
        </authorList>
    </citation>
    <scope>NUCLEOTIDE SEQUENCE</scope>
    <source>
        <strain evidence="17">CLIB 1423</strain>
    </source>
</reference>
<keyword evidence="4 12" id="KW-0378">Hydrolase</keyword>
<evidence type="ECO:0000256" key="10">
    <source>
        <dbReference type="ARBA" id="ARBA00023295"/>
    </source>
</evidence>
<evidence type="ECO:0000313" key="18">
    <source>
        <dbReference type="Proteomes" id="UP000837801"/>
    </source>
</evidence>
<evidence type="ECO:0000256" key="7">
    <source>
        <dbReference type="ARBA" id="ARBA00022989"/>
    </source>
</evidence>
<name>A0A9P0W140_9ASCO</name>
<dbReference type="AlphaFoldDB" id="A0A9P0W140"/>
<evidence type="ECO:0000259" key="16">
    <source>
        <dbReference type="Pfam" id="PF16923"/>
    </source>
</evidence>
<evidence type="ECO:0000256" key="9">
    <source>
        <dbReference type="ARBA" id="ARBA00023180"/>
    </source>
</evidence>
<keyword evidence="7" id="KW-1133">Transmembrane helix</keyword>
<dbReference type="GO" id="GO:0004573">
    <property type="term" value="F:Glc3Man9GlcNAc2 oligosaccharide glucosidase activity"/>
    <property type="evidence" value="ECO:0007669"/>
    <property type="project" value="UniProtKB-UniRule"/>
</dbReference>
<evidence type="ECO:0000256" key="1">
    <source>
        <dbReference type="ARBA" id="ARBA00004648"/>
    </source>
</evidence>
<keyword evidence="5 12" id="KW-0256">Endoplasmic reticulum</keyword>
<evidence type="ECO:0000256" key="14">
    <source>
        <dbReference type="SAM" id="SignalP"/>
    </source>
</evidence>
<dbReference type="EC" id="3.2.1.106" evidence="11 12"/>
<evidence type="ECO:0000313" key="17">
    <source>
        <dbReference type="EMBL" id="CAH2355289.1"/>
    </source>
</evidence>
<evidence type="ECO:0000256" key="12">
    <source>
        <dbReference type="RuleBase" id="RU368089"/>
    </source>
</evidence>
<proteinExistence type="inferred from homology"/>
<keyword evidence="6" id="KW-0735">Signal-anchor</keyword>
<keyword evidence="3" id="KW-0812">Transmembrane</keyword>
<comment type="catalytic activity">
    <reaction evidence="12">
        <text>N(4)-(alpha-D-Glc-(1-&gt;2)-alpha-D-Glc-(1-&gt;3)-alpha-D-Glc-(1-&gt;3)-alpha-D-Man-(1-&gt;2)-alpha-D-Man-(1-&gt;2)-alpha-D-Man-(1-&gt;3)-[alpha-D-Man-(1-&gt;2)-alpha-D-Man-(1-&gt;3)-[alpha-D-Man-(1-&gt;2)-alpha-D-Man-(1-&gt;6)]-alpha-D-Man-(1-&gt;6)]-beta-D-Man-(1-&gt;4)-beta-D-GlcNAc-(1-&gt;4)-beta-D-GlcNAc)-L-asparaginyl-[protein] + H2O = N(4)-(alpha-D-Glc-(1-&gt;3)-alpha-D-Glc-(1-&gt;3)-alpha-D-Man-(1-&gt;2)-alpha-D-Man-(1-&gt;2)-alpha-D-Man-(1-&gt;3)-[alpha-D-Man-(1-&gt;2)-alpha-D-Man-(1-&gt;3)-[alpha-D-Man-(1-&gt;2)-alpha-D-Man-(1-&gt;6)]-alpha-D-Man-(1-&gt;6)]-beta-D-Man-(1-&gt;4)-beta-D-GlcNAc-(1-&gt;4)-beta-D-GlcNAc)-L-asparaginyl-[protein] + beta-D-glucose</text>
        <dbReference type="Rhea" id="RHEA:55988"/>
        <dbReference type="Rhea" id="RHEA-COMP:12806"/>
        <dbReference type="Rhea" id="RHEA-COMP:14355"/>
        <dbReference type="ChEBI" id="CHEBI:15377"/>
        <dbReference type="ChEBI" id="CHEBI:15903"/>
        <dbReference type="ChEBI" id="CHEBI:59082"/>
        <dbReference type="ChEBI" id="CHEBI:132537"/>
        <dbReference type="EC" id="3.2.1.106"/>
    </reaction>
</comment>
<dbReference type="EMBL" id="CAKXYY010000024">
    <property type="protein sequence ID" value="CAH2355289.1"/>
    <property type="molecule type" value="Genomic_DNA"/>
</dbReference>
<dbReference type="InterPro" id="IPR031631">
    <property type="entry name" value="Glyco_hydro_63N"/>
</dbReference>
<comment type="caution">
    <text evidence="17">The sequence shown here is derived from an EMBL/GenBank/DDBJ whole genome shotgun (WGS) entry which is preliminary data.</text>
</comment>